<keyword evidence="6" id="KW-0804">Transcription</keyword>
<comment type="subcellular location">
    <subcellularLocation>
        <location evidence="1">Nucleus</location>
    </subcellularLocation>
</comment>
<evidence type="ECO:0000256" key="3">
    <source>
        <dbReference type="ARBA" id="ARBA00022553"/>
    </source>
</evidence>
<keyword evidence="7" id="KW-0539">Nucleus</keyword>
<feature type="compositionally biased region" description="Polar residues" evidence="8">
    <location>
        <begin position="203"/>
        <end position="219"/>
    </location>
</feature>
<dbReference type="EMBL" id="CAKJTU040000017">
    <property type="protein sequence ID" value="CAH1183495.1"/>
    <property type="molecule type" value="Genomic_DNA"/>
</dbReference>
<feature type="compositionally biased region" description="Polar residues" evidence="8">
    <location>
        <begin position="117"/>
        <end position="133"/>
    </location>
</feature>
<protein>
    <submittedName>
        <fullName evidence="9">Uncharacterized protein</fullName>
    </submittedName>
</protein>
<dbReference type="GO" id="GO:0005634">
    <property type="term" value="C:nucleus"/>
    <property type="evidence" value="ECO:0007669"/>
    <property type="project" value="UniProtKB-SubCell"/>
</dbReference>
<feature type="region of interest" description="Disordered" evidence="8">
    <location>
        <begin position="254"/>
        <end position="315"/>
    </location>
</feature>
<dbReference type="FunFam" id="1.10.472.10:FF:000004">
    <property type="entry name" value="Cyclin T2"/>
    <property type="match status" value="1"/>
</dbReference>
<keyword evidence="4" id="KW-0805">Transcription regulation</keyword>
<dbReference type="AlphaFoldDB" id="A0A9P0DS27"/>
<dbReference type="GO" id="GO:0016538">
    <property type="term" value="F:cyclin-dependent protein serine/threonine kinase regulator activity"/>
    <property type="evidence" value="ECO:0007669"/>
    <property type="project" value="InterPro"/>
</dbReference>
<dbReference type="Gene3D" id="1.10.472.10">
    <property type="entry name" value="Cyclin-like"/>
    <property type="match status" value="1"/>
</dbReference>
<evidence type="ECO:0000256" key="6">
    <source>
        <dbReference type="ARBA" id="ARBA00023163"/>
    </source>
</evidence>
<evidence type="ECO:0000256" key="8">
    <source>
        <dbReference type="SAM" id="MobiDB-lite"/>
    </source>
</evidence>
<accession>A0A9P0DS27</accession>
<dbReference type="OrthoDB" id="25002at2759"/>
<evidence type="ECO:0000313" key="9">
    <source>
        <dbReference type="EMBL" id="CAH1183495.1"/>
    </source>
</evidence>
<dbReference type="InterPro" id="IPR043198">
    <property type="entry name" value="Cyclin/Ssn8"/>
</dbReference>
<dbReference type="GO" id="GO:0006357">
    <property type="term" value="P:regulation of transcription by RNA polymerase II"/>
    <property type="evidence" value="ECO:0007669"/>
    <property type="project" value="InterPro"/>
</dbReference>
<dbReference type="PANTHER" id="PTHR10026">
    <property type="entry name" value="CYCLIN"/>
    <property type="match status" value="1"/>
</dbReference>
<keyword evidence="3" id="KW-0597">Phosphoprotein</keyword>
<keyword evidence="10" id="KW-1185">Reference proteome</keyword>
<evidence type="ECO:0000256" key="4">
    <source>
        <dbReference type="ARBA" id="ARBA00023015"/>
    </source>
</evidence>
<comment type="similarity">
    <text evidence="2">Belongs to the cyclin family. Cyclin C subfamily.</text>
</comment>
<dbReference type="SUPFAM" id="SSF47954">
    <property type="entry name" value="Cyclin-like"/>
    <property type="match status" value="1"/>
</dbReference>
<reference evidence="9" key="1">
    <citation type="submission" date="2022-01" db="EMBL/GenBank/DDBJ databases">
        <authorList>
            <person name="King R."/>
        </authorList>
    </citation>
    <scope>NUCLEOTIDE SEQUENCE</scope>
</reference>
<evidence type="ECO:0000256" key="2">
    <source>
        <dbReference type="ARBA" id="ARBA00008638"/>
    </source>
</evidence>
<gene>
    <name evidence="9" type="ORF">CEUTPL_LOCUS14600</name>
</gene>
<feature type="compositionally biased region" description="Polar residues" evidence="8">
    <location>
        <begin position="382"/>
        <end position="391"/>
    </location>
</feature>
<proteinExistence type="inferred from homology"/>
<sequence>MYDFNNVFIFSLNFTTMCIQYKPTVVACFCILLACKWSNWKIPLSNEKKEWYTYVDQTVTAELLQQLTSEFLVIFENCASRLKEKIMAKQESSSSPFEQEKKPENSSRTLEFKGVTPKQQQFNGNPNGSYNKPQETDVKIKTEPIHIKEEIPTPLVIKRPSLFSPEQTPQHPQLPIIKTEPALPSLTTLTALSPINSPPSVPCTRNRNYSSGSEPETNPTLISNLLKEVATTSHLPGVATTSIKQEVVQNTTVANSLPEQTIEKEHRHKSKKKKEKHRHKDRSKREEKEKKKKHKHKDREKHKHRERKAEAQPLPMMSEPIKIIIQKDKIQPLNQLKIKIPKDKIKTEGIVEPMTLSHVSSGGLKIKIPKDKINNCNTSSLNSLDVSISNGSRKRDRERSSPTNCTPTPPLKISKSSYKEFKQNGRYSYSKFCRFWPPCANYLAQKLKQCANSPL</sequence>
<evidence type="ECO:0000256" key="7">
    <source>
        <dbReference type="ARBA" id="ARBA00023242"/>
    </source>
</evidence>
<dbReference type="Proteomes" id="UP001152799">
    <property type="component" value="Unassembled WGS sequence"/>
</dbReference>
<keyword evidence="5" id="KW-0195">Cyclin</keyword>
<evidence type="ECO:0000313" key="10">
    <source>
        <dbReference type="Proteomes" id="UP001152799"/>
    </source>
</evidence>
<dbReference type="InterPro" id="IPR036915">
    <property type="entry name" value="Cyclin-like_sf"/>
</dbReference>
<feature type="region of interest" description="Disordered" evidence="8">
    <location>
        <begin position="90"/>
        <end position="135"/>
    </location>
</feature>
<feature type="region of interest" description="Disordered" evidence="8">
    <location>
        <begin position="191"/>
        <end position="219"/>
    </location>
</feature>
<name>A0A9P0DS27_9CUCU</name>
<evidence type="ECO:0000256" key="1">
    <source>
        <dbReference type="ARBA" id="ARBA00004123"/>
    </source>
</evidence>
<evidence type="ECO:0000256" key="5">
    <source>
        <dbReference type="ARBA" id="ARBA00023127"/>
    </source>
</evidence>
<comment type="caution">
    <text evidence="9">The sequence shown here is derived from an EMBL/GenBank/DDBJ whole genome shotgun (WGS) entry which is preliminary data.</text>
</comment>
<organism evidence="9 10">
    <name type="scientific">Ceutorhynchus assimilis</name>
    <name type="common">cabbage seed weevil</name>
    <dbReference type="NCBI Taxonomy" id="467358"/>
    <lineage>
        <taxon>Eukaryota</taxon>
        <taxon>Metazoa</taxon>
        <taxon>Ecdysozoa</taxon>
        <taxon>Arthropoda</taxon>
        <taxon>Hexapoda</taxon>
        <taxon>Insecta</taxon>
        <taxon>Pterygota</taxon>
        <taxon>Neoptera</taxon>
        <taxon>Endopterygota</taxon>
        <taxon>Coleoptera</taxon>
        <taxon>Polyphaga</taxon>
        <taxon>Cucujiformia</taxon>
        <taxon>Curculionidae</taxon>
        <taxon>Ceutorhynchinae</taxon>
        <taxon>Ceutorhynchus</taxon>
    </lineage>
</organism>
<dbReference type="CDD" id="cd20539">
    <property type="entry name" value="CYCLIN_CCNT_rpt2"/>
    <property type="match status" value="1"/>
</dbReference>
<feature type="compositionally biased region" description="Basic residues" evidence="8">
    <location>
        <begin position="266"/>
        <end position="282"/>
    </location>
</feature>
<feature type="compositionally biased region" description="Basic residues" evidence="8">
    <location>
        <begin position="290"/>
        <end position="306"/>
    </location>
</feature>
<dbReference type="Pfam" id="PF21797">
    <property type="entry name" value="CycT2-like_C"/>
    <property type="match status" value="1"/>
</dbReference>
<feature type="region of interest" description="Disordered" evidence="8">
    <location>
        <begin position="382"/>
        <end position="409"/>
    </location>
</feature>